<comment type="caution">
    <text evidence="2">The sequence shown here is derived from an EMBL/GenBank/DDBJ whole genome shotgun (WGS) entry which is preliminary data.</text>
</comment>
<dbReference type="Gene3D" id="3.50.50.60">
    <property type="entry name" value="FAD/NAD(P)-binding domain"/>
    <property type="match status" value="1"/>
</dbReference>
<dbReference type="PANTHER" id="PTHR46865">
    <property type="entry name" value="OXIDOREDUCTASE-RELATED"/>
    <property type="match status" value="1"/>
</dbReference>
<dbReference type="EMBL" id="VFPE01000001">
    <property type="protein sequence ID" value="TQM34398.1"/>
    <property type="molecule type" value="Genomic_DNA"/>
</dbReference>
<dbReference type="Proteomes" id="UP000320235">
    <property type="component" value="Unassembled WGS sequence"/>
</dbReference>
<feature type="domain" description="FAD-binding" evidence="1">
    <location>
        <begin position="5"/>
        <end position="332"/>
    </location>
</feature>
<dbReference type="AlphaFoldDB" id="A0A543FKK7"/>
<dbReference type="OrthoDB" id="3356051at2"/>
<reference evidence="2 3" key="1">
    <citation type="submission" date="2019-06" db="EMBL/GenBank/DDBJ databases">
        <title>Sequencing the genomes of 1000 actinobacteria strains.</title>
        <authorList>
            <person name="Klenk H.-P."/>
        </authorList>
    </citation>
    <scope>NUCLEOTIDE SEQUENCE [LARGE SCALE GENOMIC DNA]</scope>
    <source>
        <strain evidence="2 3">DSM 105492</strain>
    </source>
</reference>
<dbReference type="InterPro" id="IPR002938">
    <property type="entry name" value="FAD-bd"/>
</dbReference>
<evidence type="ECO:0000313" key="2">
    <source>
        <dbReference type="EMBL" id="TQM34398.1"/>
    </source>
</evidence>
<organism evidence="2 3">
    <name type="scientific">Microbacterium kyungheense</name>
    <dbReference type="NCBI Taxonomy" id="1263636"/>
    <lineage>
        <taxon>Bacteria</taxon>
        <taxon>Bacillati</taxon>
        <taxon>Actinomycetota</taxon>
        <taxon>Actinomycetes</taxon>
        <taxon>Micrococcales</taxon>
        <taxon>Microbacteriaceae</taxon>
        <taxon>Microbacterium</taxon>
    </lineage>
</organism>
<name>A0A543FKK7_9MICO</name>
<gene>
    <name evidence="2" type="ORF">FB391_0686</name>
</gene>
<evidence type="ECO:0000313" key="3">
    <source>
        <dbReference type="Proteomes" id="UP000320235"/>
    </source>
</evidence>
<evidence type="ECO:0000259" key="1">
    <source>
        <dbReference type="Pfam" id="PF01494"/>
    </source>
</evidence>
<dbReference type="RefSeq" id="WP_141892868.1">
    <property type="nucleotide sequence ID" value="NZ_BAABLH010000001.1"/>
</dbReference>
<dbReference type="GO" id="GO:0071949">
    <property type="term" value="F:FAD binding"/>
    <property type="evidence" value="ECO:0007669"/>
    <property type="project" value="InterPro"/>
</dbReference>
<protein>
    <submittedName>
        <fullName evidence="2">2-polyprenyl-6-methoxyphenol hydroxylase-like FAD-dependent oxidoreductase</fullName>
    </submittedName>
</protein>
<sequence length="399" mass="43356">MTTQKILISGASIAGPALAGWLGRSGYDVTVVEKAAAVRAGGQAVDFKGRTHREILQRMRVWDDVQAQQTAKTDWRMVDDADRVKAVIPGEFIGGDLEILRGDLAGILHRHSAEVAEYVFDDEITSLAEGPRGVDVSFARRPDERFDLVVGADGVHSAVRRLAFGAESEHVERLGYFYAVASGAVPLDGLDTRMPDGRGIAYGYNVPGRLALAGGQKAPNLFVFQGAADGYDRRDVDSQRRFLREAFTGIGWRVPEMLAAADAASDFYLDEITRTRITSYTKGRVALVGDAGYANTLGGFGTGLALIGAYVLAGELVRARGEHAAALAAYDARMRKPTKVARTGSAGPFLAPSSQRRIRMRDRTFANPLLMRGMMWITDVFATDTSLPDYDLQRAPRVR</sequence>
<dbReference type="PANTHER" id="PTHR46865:SF2">
    <property type="entry name" value="MONOOXYGENASE"/>
    <property type="match status" value="1"/>
</dbReference>
<dbReference type="InterPro" id="IPR051704">
    <property type="entry name" value="FAD_aromatic-hydroxylase"/>
</dbReference>
<dbReference type="SUPFAM" id="SSF51905">
    <property type="entry name" value="FAD/NAD(P)-binding domain"/>
    <property type="match status" value="1"/>
</dbReference>
<accession>A0A543FKK7</accession>
<keyword evidence="3" id="KW-1185">Reference proteome</keyword>
<dbReference type="Pfam" id="PF01494">
    <property type="entry name" value="FAD_binding_3"/>
    <property type="match status" value="1"/>
</dbReference>
<dbReference type="Gene3D" id="3.30.9.10">
    <property type="entry name" value="D-Amino Acid Oxidase, subunit A, domain 2"/>
    <property type="match status" value="1"/>
</dbReference>
<proteinExistence type="predicted"/>
<dbReference type="InterPro" id="IPR036188">
    <property type="entry name" value="FAD/NAD-bd_sf"/>
</dbReference>
<dbReference type="PRINTS" id="PR00420">
    <property type="entry name" value="RNGMNOXGNASE"/>
</dbReference>